<evidence type="ECO:0000313" key="2">
    <source>
        <dbReference type="Proteomes" id="UP000292039"/>
    </source>
</evidence>
<dbReference type="InterPro" id="IPR019646">
    <property type="entry name" value="Aminoglyc_AdlTrfase"/>
</dbReference>
<dbReference type="EMBL" id="SGWZ01000008">
    <property type="protein sequence ID" value="RZS63750.1"/>
    <property type="molecule type" value="Genomic_DNA"/>
</dbReference>
<dbReference type="Proteomes" id="UP000292039">
    <property type="component" value="Unassembled WGS sequence"/>
</dbReference>
<gene>
    <name evidence="1" type="ORF">EV679_3393</name>
</gene>
<proteinExistence type="predicted"/>
<dbReference type="InterPro" id="IPR043519">
    <property type="entry name" value="NT_sf"/>
</dbReference>
<evidence type="ECO:0008006" key="3">
    <source>
        <dbReference type="Google" id="ProtNLM"/>
    </source>
</evidence>
<dbReference type="Gene3D" id="3.30.460.40">
    <property type="match status" value="1"/>
</dbReference>
<dbReference type="RefSeq" id="WP_130487827.1">
    <property type="nucleotide sequence ID" value="NZ_CBCSEB010000027.1"/>
</dbReference>
<comment type="caution">
    <text evidence="1">The sequence shown here is derived from an EMBL/GenBank/DDBJ whole genome shotgun (WGS) entry which is preliminary data.</text>
</comment>
<dbReference type="Pfam" id="PF10706">
    <property type="entry name" value="Aminoglyc_resit"/>
    <property type="match status" value="1"/>
</dbReference>
<dbReference type="AlphaFoldDB" id="A0A4V2EYP9"/>
<protein>
    <recommendedName>
        <fullName evidence="3">Amino acid transporter</fullName>
    </recommendedName>
</protein>
<reference evidence="1 2" key="1">
    <citation type="submission" date="2019-02" db="EMBL/GenBank/DDBJ databases">
        <title>Genomic Encyclopedia of Type Strains, Phase IV (KMG-IV): sequencing the most valuable type-strain genomes for metagenomic binning, comparative biology and taxonomic classification.</title>
        <authorList>
            <person name="Goeker M."/>
        </authorList>
    </citation>
    <scope>NUCLEOTIDE SEQUENCE [LARGE SCALE GENOMIC DNA]</scope>
    <source>
        <strain evidence="1 2">DSM 16618</strain>
    </source>
</reference>
<evidence type="ECO:0000313" key="1">
    <source>
        <dbReference type="EMBL" id="RZS63750.1"/>
    </source>
</evidence>
<organism evidence="1 2">
    <name type="scientific">Kerstersia gyiorum</name>
    <dbReference type="NCBI Taxonomy" id="206506"/>
    <lineage>
        <taxon>Bacteria</taxon>
        <taxon>Pseudomonadati</taxon>
        <taxon>Pseudomonadota</taxon>
        <taxon>Betaproteobacteria</taxon>
        <taxon>Burkholderiales</taxon>
        <taxon>Alcaligenaceae</taxon>
        <taxon>Kerstersia</taxon>
    </lineage>
</organism>
<dbReference type="SUPFAM" id="SSF81301">
    <property type="entry name" value="Nucleotidyltransferase"/>
    <property type="match status" value="1"/>
</dbReference>
<name>A0A4V2EYP9_9BURK</name>
<accession>A0A4V2EYP9</accession>
<sequence>MTSMSNDVEAYPWHCWQPEALAQRLLRVERPWCVVGGWALDLWHGRQTREHEDIEFTVLREDIAAFRQALAGISFYAAGDGQVAALAPDDAPPADIFQLWCLEDALRCWRADMMVEPGSTDTWAYKRDPRLTRPRHEMVGRTAAGIPYLRPAGVLLFKARHQRAKDEQDFEHALPSMPVAERAWLKYALASLYPGHDWLHRC</sequence>